<protein>
    <submittedName>
        <fullName evidence="1">DUF945 family protein</fullName>
    </submittedName>
</protein>
<dbReference type="InterPro" id="IPR010352">
    <property type="entry name" value="DUF945"/>
</dbReference>
<sequence length="437" mass="47349">MKKIWIMAGGVVVVAAVAAPWAVGMLTEQHWQSATAQFNESQPFFVMETGQFDRGYLSSTASGQLYVVDPDTGERHAMGWTGDVTHGLTSSTILFNFDLPEDEEFDRIFPDEQPTVKVTTSAWGSSLVELDVPAIDYTDEASGETLNMSRGYATLEVSSDGETLDVDSQWPGMVLRTADARVSLENLNLEQQSTLLTGKLWTGEGSVTLDKLSIAARDEPEVILEGLEVASSSEALNDDKAFSATVTTSLDQVVYGDESYGPHSLEVQLKEMDVAAWNELLEAVETAQELAISAGNDPQKAFEQQMQATMAVTGSLEKLMARGMTLITNLDIASPEGPVTGHLRVFHPEQPDTDRVPLMLIAQTIEGEMNLKIPVALGEEYPELGSQIMPMVVQGALVEEGDFYVMDASLKNMTVNLNGQEMPIPMPGMGGGSPMLQ</sequence>
<comment type="caution">
    <text evidence="1">The sequence shown here is derived from an EMBL/GenBank/DDBJ whole genome shotgun (WGS) entry which is preliminary data.</text>
</comment>
<reference evidence="2" key="1">
    <citation type="journal article" date="2019" name="Int. J. Syst. Evol. Microbiol.">
        <title>The Global Catalogue of Microorganisms (GCM) 10K type strain sequencing project: providing services to taxonomists for standard genome sequencing and annotation.</title>
        <authorList>
            <consortium name="The Broad Institute Genomics Platform"/>
            <consortium name="The Broad Institute Genome Sequencing Center for Infectious Disease"/>
            <person name="Wu L."/>
            <person name="Ma J."/>
        </authorList>
    </citation>
    <scope>NUCLEOTIDE SEQUENCE [LARGE SCALE GENOMIC DNA]</scope>
    <source>
        <strain evidence="2">CECT 7297</strain>
    </source>
</reference>
<evidence type="ECO:0000313" key="1">
    <source>
        <dbReference type="EMBL" id="MFC4259920.1"/>
    </source>
</evidence>
<name>A0ABV8QHX0_9GAMM</name>
<dbReference type="Pfam" id="PF06097">
    <property type="entry name" value="DUF945"/>
    <property type="match status" value="1"/>
</dbReference>
<gene>
    <name evidence="1" type="ORF">ACFOZ5_12845</name>
</gene>
<dbReference type="RefSeq" id="WP_379887928.1">
    <property type="nucleotide sequence ID" value="NZ_JBHSDI010000016.1"/>
</dbReference>
<evidence type="ECO:0000313" key="2">
    <source>
        <dbReference type="Proteomes" id="UP001595798"/>
    </source>
</evidence>
<proteinExistence type="predicted"/>
<keyword evidence="2" id="KW-1185">Reference proteome</keyword>
<dbReference type="EMBL" id="JBHSDI010000016">
    <property type="protein sequence ID" value="MFC4259920.1"/>
    <property type="molecule type" value="Genomic_DNA"/>
</dbReference>
<organism evidence="1 2">
    <name type="scientific">Marinobacter lacisalsi</name>
    <dbReference type="NCBI Taxonomy" id="475979"/>
    <lineage>
        <taxon>Bacteria</taxon>
        <taxon>Pseudomonadati</taxon>
        <taxon>Pseudomonadota</taxon>
        <taxon>Gammaproteobacteria</taxon>
        <taxon>Pseudomonadales</taxon>
        <taxon>Marinobacteraceae</taxon>
        <taxon>Marinobacter</taxon>
    </lineage>
</organism>
<dbReference type="Proteomes" id="UP001595798">
    <property type="component" value="Unassembled WGS sequence"/>
</dbReference>
<accession>A0ABV8QHX0</accession>